<evidence type="ECO:0000256" key="1">
    <source>
        <dbReference type="PROSITE-ProRule" id="PRU00047"/>
    </source>
</evidence>
<dbReference type="GO" id="GO:0008270">
    <property type="term" value="F:zinc ion binding"/>
    <property type="evidence" value="ECO:0007669"/>
    <property type="project" value="UniProtKB-KW"/>
</dbReference>
<feature type="domain" description="CCHC-type" evidence="2">
    <location>
        <begin position="204"/>
        <end position="219"/>
    </location>
</feature>
<dbReference type="EMBL" id="JAUCMV010000003">
    <property type="protein sequence ID" value="KAK0410405.1"/>
    <property type="molecule type" value="Genomic_DNA"/>
</dbReference>
<dbReference type="PROSITE" id="PS50158">
    <property type="entry name" value="ZF_CCHC"/>
    <property type="match status" value="1"/>
</dbReference>
<dbReference type="SUPFAM" id="SSF57756">
    <property type="entry name" value="Retrovirus zinc finger-like domains"/>
    <property type="match status" value="1"/>
</dbReference>
<protein>
    <recommendedName>
        <fullName evidence="2">CCHC-type domain-containing protein</fullName>
    </recommendedName>
</protein>
<dbReference type="AlphaFoldDB" id="A0AA39LV31"/>
<sequence>MSQPLEEQTDGDPISRLILAVQQVAEKVDSIEARQNQSAVTEKPLKSARLDVQVQLNASWINRLNQLNAEIGGNEALSAVLEDMKARNLLLRKADAQPAFFKFFEDRQAAHPDLSLAQCVTEALDKFNEIEVIKPATLNGATGRKRPFPRGGGNGSRVPAAFGYRDPSVACLAAQVQHLQQQMFAGYNSLQPAARPPRTNTTMCFNCRGFGHMSKQCPQGQSSSRQ</sequence>
<dbReference type="Pfam" id="PF00098">
    <property type="entry name" value="zf-CCHC"/>
    <property type="match status" value="1"/>
</dbReference>
<evidence type="ECO:0000259" key="2">
    <source>
        <dbReference type="PROSITE" id="PS50158"/>
    </source>
</evidence>
<evidence type="ECO:0000313" key="4">
    <source>
        <dbReference type="Proteomes" id="UP001175271"/>
    </source>
</evidence>
<gene>
    <name evidence="3" type="ORF">QR680_005111</name>
</gene>
<organism evidence="3 4">
    <name type="scientific">Steinernema hermaphroditum</name>
    <dbReference type="NCBI Taxonomy" id="289476"/>
    <lineage>
        <taxon>Eukaryota</taxon>
        <taxon>Metazoa</taxon>
        <taxon>Ecdysozoa</taxon>
        <taxon>Nematoda</taxon>
        <taxon>Chromadorea</taxon>
        <taxon>Rhabditida</taxon>
        <taxon>Tylenchina</taxon>
        <taxon>Panagrolaimomorpha</taxon>
        <taxon>Strongyloidoidea</taxon>
        <taxon>Steinernematidae</taxon>
        <taxon>Steinernema</taxon>
    </lineage>
</organism>
<keyword evidence="1" id="KW-0863">Zinc-finger</keyword>
<proteinExistence type="predicted"/>
<reference evidence="3" key="1">
    <citation type="submission" date="2023-06" db="EMBL/GenBank/DDBJ databases">
        <title>Genomic analysis of the entomopathogenic nematode Steinernema hermaphroditum.</title>
        <authorList>
            <person name="Schwarz E.M."/>
            <person name="Heppert J.K."/>
            <person name="Baniya A."/>
            <person name="Schwartz H.T."/>
            <person name="Tan C.-H."/>
            <person name="Antoshechkin I."/>
            <person name="Sternberg P.W."/>
            <person name="Goodrich-Blair H."/>
            <person name="Dillman A.R."/>
        </authorList>
    </citation>
    <scope>NUCLEOTIDE SEQUENCE</scope>
    <source>
        <strain evidence="3">PS9179</strain>
        <tissue evidence="3">Whole animal</tissue>
    </source>
</reference>
<dbReference type="Proteomes" id="UP001175271">
    <property type="component" value="Unassembled WGS sequence"/>
</dbReference>
<dbReference type="GO" id="GO:0003676">
    <property type="term" value="F:nucleic acid binding"/>
    <property type="evidence" value="ECO:0007669"/>
    <property type="project" value="InterPro"/>
</dbReference>
<dbReference type="SMART" id="SM00343">
    <property type="entry name" value="ZnF_C2HC"/>
    <property type="match status" value="1"/>
</dbReference>
<dbReference type="InterPro" id="IPR036875">
    <property type="entry name" value="Znf_CCHC_sf"/>
</dbReference>
<evidence type="ECO:0000313" key="3">
    <source>
        <dbReference type="EMBL" id="KAK0410405.1"/>
    </source>
</evidence>
<dbReference type="Gene3D" id="4.10.60.10">
    <property type="entry name" value="Zinc finger, CCHC-type"/>
    <property type="match status" value="1"/>
</dbReference>
<dbReference type="InterPro" id="IPR001878">
    <property type="entry name" value="Znf_CCHC"/>
</dbReference>
<keyword evidence="4" id="KW-1185">Reference proteome</keyword>
<keyword evidence="1" id="KW-0479">Metal-binding</keyword>
<dbReference type="GO" id="GO:0019899">
    <property type="term" value="F:enzyme binding"/>
    <property type="evidence" value="ECO:0007669"/>
    <property type="project" value="UniProtKB-ARBA"/>
</dbReference>
<name>A0AA39LV31_9BILA</name>
<keyword evidence="1" id="KW-0862">Zinc</keyword>
<accession>A0AA39LV31</accession>
<comment type="caution">
    <text evidence="3">The sequence shown here is derived from an EMBL/GenBank/DDBJ whole genome shotgun (WGS) entry which is preliminary data.</text>
</comment>